<feature type="transmembrane region" description="Helical" evidence="9">
    <location>
        <begin position="80"/>
        <end position="107"/>
    </location>
</feature>
<dbReference type="PANTHER" id="PTHR33451:SF3">
    <property type="entry name" value="MALATE-2H(+)_NA(+)-LACTATE ANTIPORTER"/>
    <property type="match status" value="1"/>
</dbReference>
<keyword evidence="7 9" id="KW-0472">Membrane</keyword>
<comment type="similarity">
    <text evidence="8">Belongs to the NhaC Na(+)/H(+) (TC 2.A.35) antiporter family.</text>
</comment>
<keyword evidence="2" id="KW-0813">Transport</keyword>
<feature type="transmembrane region" description="Helical" evidence="9">
    <location>
        <begin position="265"/>
        <end position="283"/>
    </location>
</feature>
<feature type="domain" description="Na+/H+ antiporter NhaC-like C-terminal" evidence="10">
    <location>
        <begin position="165"/>
        <end position="466"/>
    </location>
</feature>
<sequence>MKTNKLNTLQLLLPIIFLFILITFGLIIGPRLFNSTPIPLEIIFLSAAIFTAAQLLFLGYEWIDVQNAIVKKITQGFPIILIFFSIGILIGSWMISGTIPMLVYYGIKIINPEYLYILAFTIPIIFSTLTGTSWGSIATIGVVIMGIATLANVDLGITAGAIVGGAYFGDKMSPLSDTTNLASAATGVKLFDHIHSMMYSTIPSAILAAIGFFSLSFIYPPLEKVDSQLTSQETLNAIENLFNFNILLIVPPVIVLIGSIKRKPTVPVMILSAFAASLLAFIFQDYTFENIIQTLLKGYNTTMATWAENIPNNIGTLFNRGGLYALNEAIFFTFMVFIFIGILDEIKTMPTLVQIVFKNVKKKWQLIISSLVATAATNALTSNQSATSFIIGDAFKPAYDKLKVSRKVLSRSIEDYGTMIETLIPWTASTLFIINTLGVPFADYWHWQLFSIFNFFMAPLLAITGIGCFYKKQHEQTENNIHEKI</sequence>
<proteinExistence type="inferred from homology"/>
<feature type="transmembrane region" description="Helical" evidence="9">
    <location>
        <begin position="240"/>
        <end position="258"/>
    </location>
</feature>
<keyword evidence="5 9" id="KW-0812">Transmembrane</keyword>
<evidence type="ECO:0000256" key="6">
    <source>
        <dbReference type="ARBA" id="ARBA00022989"/>
    </source>
</evidence>
<keyword evidence="4" id="KW-1003">Cell membrane</keyword>
<keyword evidence="6 9" id="KW-1133">Transmembrane helix</keyword>
<dbReference type="Proteomes" id="UP001497602">
    <property type="component" value="Unassembled WGS sequence"/>
</dbReference>
<keyword evidence="3" id="KW-0050">Antiport</keyword>
<feature type="transmembrane region" description="Helical" evidence="9">
    <location>
        <begin position="40"/>
        <end position="60"/>
    </location>
</feature>
<dbReference type="NCBIfam" id="TIGR00931">
    <property type="entry name" value="antiport_nhaC"/>
    <property type="match status" value="1"/>
</dbReference>
<evidence type="ECO:0000256" key="1">
    <source>
        <dbReference type="ARBA" id="ARBA00004651"/>
    </source>
</evidence>
<evidence type="ECO:0000256" key="3">
    <source>
        <dbReference type="ARBA" id="ARBA00022449"/>
    </source>
</evidence>
<feature type="transmembrane region" description="Helical" evidence="9">
    <location>
        <begin position="199"/>
        <end position="220"/>
    </location>
</feature>
<evidence type="ECO:0000256" key="9">
    <source>
        <dbReference type="SAM" id="Phobius"/>
    </source>
</evidence>
<evidence type="ECO:0000256" key="2">
    <source>
        <dbReference type="ARBA" id="ARBA00022448"/>
    </source>
</evidence>
<accession>A0ABM9PRR3</accession>
<protein>
    <submittedName>
        <fullName evidence="11">Na+:H+ antiporter, NhaC family</fullName>
    </submittedName>
</protein>
<evidence type="ECO:0000256" key="7">
    <source>
        <dbReference type="ARBA" id="ARBA00023136"/>
    </source>
</evidence>
<comment type="subcellular location">
    <subcellularLocation>
        <location evidence="1">Cell membrane</location>
        <topology evidence="1">Multi-pass membrane protein</topology>
    </subcellularLocation>
</comment>
<dbReference type="InterPro" id="IPR052180">
    <property type="entry name" value="NhaC_Na-H+_Antiporter"/>
</dbReference>
<evidence type="ECO:0000256" key="5">
    <source>
        <dbReference type="ARBA" id="ARBA00022692"/>
    </source>
</evidence>
<dbReference type="RefSeq" id="WP_348707172.1">
    <property type="nucleotide sequence ID" value="NZ_CAXIYA010000040.1"/>
</dbReference>
<reference evidence="11 12" key="1">
    <citation type="submission" date="2024-05" db="EMBL/GenBank/DDBJ databases">
        <authorList>
            <person name="Duchaud E."/>
        </authorList>
    </citation>
    <scope>NUCLEOTIDE SEQUENCE [LARGE SCALE GENOMIC DNA]</scope>
    <source>
        <strain evidence="11">Ena-SAMPLE-TAB-13-05-2024-13:56:06:370-140305</strain>
    </source>
</reference>
<evidence type="ECO:0000259" key="10">
    <source>
        <dbReference type="Pfam" id="PF03553"/>
    </source>
</evidence>
<dbReference type="InterPro" id="IPR018461">
    <property type="entry name" value="Na/H_Antiport_NhaC-like_C"/>
</dbReference>
<evidence type="ECO:0000256" key="8">
    <source>
        <dbReference type="ARBA" id="ARBA00038435"/>
    </source>
</evidence>
<gene>
    <name evidence="11" type="ORF">T190115A13A_80069</name>
</gene>
<comment type="caution">
    <text evidence="11">The sequence shown here is derived from an EMBL/GenBank/DDBJ whole genome shotgun (WGS) entry which is preliminary data.</text>
</comment>
<dbReference type="EMBL" id="CAXJRC010000045">
    <property type="protein sequence ID" value="CAL2108494.1"/>
    <property type="molecule type" value="Genomic_DNA"/>
</dbReference>
<organism evidence="11 12">
    <name type="scientific">Tenacibaculum vairaonense</name>
    <dbReference type="NCBI Taxonomy" id="3137860"/>
    <lineage>
        <taxon>Bacteria</taxon>
        <taxon>Pseudomonadati</taxon>
        <taxon>Bacteroidota</taxon>
        <taxon>Flavobacteriia</taxon>
        <taxon>Flavobacteriales</taxon>
        <taxon>Flavobacteriaceae</taxon>
        <taxon>Tenacibaculum</taxon>
    </lineage>
</organism>
<keyword evidence="12" id="KW-1185">Reference proteome</keyword>
<feature type="transmembrane region" description="Helical" evidence="9">
    <location>
        <begin position="12"/>
        <end position="33"/>
    </location>
</feature>
<evidence type="ECO:0000313" key="12">
    <source>
        <dbReference type="Proteomes" id="UP001497602"/>
    </source>
</evidence>
<feature type="transmembrane region" description="Helical" evidence="9">
    <location>
        <begin position="323"/>
        <end position="343"/>
    </location>
</feature>
<feature type="transmembrane region" description="Helical" evidence="9">
    <location>
        <begin position="114"/>
        <end position="134"/>
    </location>
</feature>
<dbReference type="InterPro" id="IPR004770">
    <property type="entry name" value="Na/H_antiport_NhaC"/>
</dbReference>
<name>A0ABM9PRR3_9FLAO</name>
<feature type="transmembrane region" description="Helical" evidence="9">
    <location>
        <begin position="449"/>
        <end position="470"/>
    </location>
</feature>
<dbReference type="PANTHER" id="PTHR33451">
    <property type="entry name" value="MALATE-2H(+)/NA(+)-LACTATE ANTIPORTER"/>
    <property type="match status" value="1"/>
</dbReference>
<evidence type="ECO:0000256" key="4">
    <source>
        <dbReference type="ARBA" id="ARBA00022475"/>
    </source>
</evidence>
<dbReference type="Pfam" id="PF03553">
    <property type="entry name" value="Na_H_antiporter"/>
    <property type="match status" value="1"/>
</dbReference>
<feature type="transmembrane region" description="Helical" evidence="9">
    <location>
        <begin position="140"/>
        <end position="168"/>
    </location>
</feature>
<evidence type="ECO:0000313" key="11">
    <source>
        <dbReference type="EMBL" id="CAL2108494.1"/>
    </source>
</evidence>